<feature type="compositionally biased region" description="Polar residues" evidence="1">
    <location>
        <begin position="44"/>
        <end position="61"/>
    </location>
</feature>
<gene>
    <name evidence="2" type="ORF">HJG63_010072</name>
</gene>
<name>A0A7J8JFJ8_ROUAE</name>
<feature type="region of interest" description="Disordered" evidence="1">
    <location>
        <begin position="16"/>
        <end position="61"/>
    </location>
</feature>
<organism evidence="2 3">
    <name type="scientific">Rousettus aegyptiacus</name>
    <name type="common">Egyptian fruit bat</name>
    <name type="synonym">Pteropus aegyptiacus</name>
    <dbReference type="NCBI Taxonomy" id="9407"/>
    <lineage>
        <taxon>Eukaryota</taxon>
        <taxon>Metazoa</taxon>
        <taxon>Chordata</taxon>
        <taxon>Craniata</taxon>
        <taxon>Vertebrata</taxon>
        <taxon>Euteleostomi</taxon>
        <taxon>Mammalia</taxon>
        <taxon>Eutheria</taxon>
        <taxon>Laurasiatheria</taxon>
        <taxon>Chiroptera</taxon>
        <taxon>Yinpterochiroptera</taxon>
        <taxon>Pteropodoidea</taxon>
        <taxon>Pteropodidae</taxon>
        <taxon>Rousettinae</taxon>
        <taxon>Rousettus</taxon>
    </lineage>
</organism>
<dbReference type="AlphaFoldDB" id="A0A7J8JFJ8"/>
<feature type="compositionally biased region" description="Basic and acidic residues" evidence="1">
    <location>
        <begin position="188"/>
        <end position="203"/>
    </location>
</feature>
<protein>
    <submittedName>
        <fullName evidence="2">Uncharacterized protein</fullName>
    </submittedName>
</protein>
<reference evidence="2 3" key="1">
    <citation type="journal article" date="2020" name="Nature">
        <title>Six reference-quality genomes reveal evolution of bat adaptations.</title>
        <authorList>
            <person name="Jebb D."/>
            <person name="Huang Z."/>
            <person name="Pippel M."/>
            <person name="Hughes G.M."/>
            <person name="Lavrichenko K."/>
            <person name="Devanna P."/>
            <person name="Winkler S."/>
            <person name="Jermiin L.S."/>
            <person name="Skirmuntt E.C."/>
            <person name="Katzourakis A."/>
            <person name="Burkitt-Gray L."/>
            <person name="Ray D.A."/>
            <person name="Sullivan K.A.M."/>
            <person name="Roscito J.G."/>
            <person name="Kirilenko B.M."/>
            <person name="Davalos L.M."/>
            <person name="Corthals A.P."/>
            <person name="Power M.L."/>
            <person name="Jones G."/>
            <person name="Ransome R.D."/>
            <person name="Dechmann D.K.N."/>
            <person name="Locatelli A.G."/>
            <person name="Puechmaille S.J."/>
            <person name="Fedrigo O."/>
            <person name="Jarvis E.D."/>
            <person name="Hiller M."/>
            <person name="Vernes S.C."/>
            <person name="Myers E.W."/>
            <person name="Teeling E.C."/>
        </authorList>
    </citation>
    <scope>NUCLEOTIDE SEQUENCE [LARGE SCALE GENOMIC DNA]</scope>
    <source>
        <strain evidence="2">MRouAeg1</strain>
        <tissue evidence="2">Muscle</tissue>
    </source>
</reference>
<evidence type="ECO:0000313" key="3">
    <source>
        <dbReference type="Proteomes" id="UP000593571"/>
    </source>
</evidence>
<dbReference type="Proteomes" id="UP000593571">
    <property type="component" value="Unassembled WGS sequence"/>
</dbReference>
<comment type="caution">
    <text evidence="2">The sequence shown here is derived from an EMBL/GenBank/DDBJ whole genome shotgun (WGS) entry which is preliminary data.</text>
</comment>
<keyword evidence="3" id="KW-1185">Reference proteome</keyword>
<evidence type="ECO:0000313" key="2">
    <source>
        <dbReference type="EMBL" id="KAF6495663.1"/>
    </source>
</evidence>
<accession>A0A7J8JFJ8</accession>
<evidence type="ECO:0000256" key="1">
    <source>
        <dbReference type="SAM" id="MobiDB-lite"/>
    </source>
</evidence>
<feature type="region of interest" description="Disordered" evidence="1">
    <location>
        <begin position="168"/>
        <end position="203"/>
    </location>
</feature>
<sequence>MRTTASVSLLSRFTVRGGALRSPHRRHRGSHTHQTLRGGGDSGSARSVDNTPLTSSWAPTVSPEQQWRRVVTCTVSHKRFLRRSPGSHRDRAWAASPRLSREETETRDCSLICRVDEGQVVGDEICREKPGHGVHPTPNYTGLGLPGALADVGFGPSVVVAPRERTMKRPHTEPWTVQRGLPPGPEITAEHPLSEKTRERPGH</sequence>
<feature type="compositionally biased region" description="Basic residues" evidence="1">
    <location>
        <begin position="22"/>
        <end position="31"/>
    </location>
</feature>
<dbReference type="EMBL" id="JACASE010000002">
    <property type="protein sequence ID" value="KAF6495663.1"/>
    <property type="molecule type" value="Genomic_DNA"/>
</dbReference>
<proteinExistence type="predicted"/>